<dbReference type="Proteomes" id="UP001055439">
    <property type="component" value="Chromosome 2"/>
</dbReference>
<dbReference type="AlphaFoldDB" id="A0A9E7JRA7"/>
<dbReference type="EMBL" id="CP097504">
    <property type="protein sequence ID" value="URD91112.1"/>
    <property type="molecule type" value="Genomic_DNA"/>
</dbReference>
<dbReference type="OrthoDB" id="739305at2759"/>
<accession>A0A9E7JRA7</accession>
<keyword evidence="2" id="KW-1185">Reference proteome</keyword>
<evidence type="ECO:0000313" key="1">
    <source>
        <dbReference type="EMBL" id="URD91112.1"/>
    </source>
</evidence>
<sequence>MAPPCLMPWKKGPRSFFLIQDTFKVVRLGGWQTAFMSLSHQRSHVHFGACDFVVVRTGTYTAAQLIYINNLWLSTLFTHPKRI</sequence>
<dbReference type="GO" id="GO:0004601">
    <property type="term" value="F:peroxidase activity"/>
    <property type="evidence" value="ECO:0007669"/>
    <property type="project" value="UniProtKB-KW"/>
</dbReference>
<proteinExistence type="predicted"/>
<reference evidence="1" key="1">
    <citation type="submission" date="2022-05" db="EMBL/GenBank/DDBJ databases">
        <title>The Musa troglodytarum L. genome provides insights into the mechanism of non-climacteric behaviour and enrichment of carotenoids.</title>
        <authorList>
            <person name="Wang J."/>
        </authorList>
    </citation>
    <scope>NUCLEOTIDE SEQUENCE</scope>
    <source>
        <tissue evidence="1">Leaf</tissue>
    </source>
</reference>
<evidence type="ECO:0000313" key="2">
    <source>
        <dbReference type="Proteomes" id="UP001055439"/>
    </source>
</evidence>
<keyword evidence="1" id="KW-0560">Oxidoreductase</keyword>
<name>A0A9E7JRA7_9LILI</name>
<keyword evidence="1" id="KW-0575">Peroxidase</keyword>
<gene>
    <name evidence="1" type="ORF">MUK42_26771</name>
</gene>
<organism evidence="1 2">
    <name type="scientific">Musa troglodytarum</name>
    <name type="common">fe'i banana</name>
    <dbReference type="NCBI Taxonomy" id="320322"/>
    <lineage>
        <taxon>Eukaryota</taxon>
        <taxon>Viridiplantae</taxon>
        <taxon>Streptophyta</taxon>
        <taxon>Embryophyta</taxon>
        <taxon>Tracheophyta</taxon>
        <taxon>Spermatophyta</taxon>
        <taxon>Magnoliopsida</taxon>
        <taxon>Liliopsida</taxon>
        <taxon>Zingiberales</taxon>
        <taxon>Musaceae</taxon>
        <taxon>Musa</taxon>
    </lineage>
</organism>
<protein>
    <submittedName>
        <fullName evidence="1">Peroxidase</fullName>
    </submittedName>
</protein>